<dbReference type="Gene3D" id="1.10.10.60">
    <property type="entry name" value="Homeodomain-like"/>
    <property type="match status" value="2"/>
</dbReference>
<sequence>MIFNKLSDYFNVIPNELHFLFVPELSTEYNSFYKMNPEYGKGTFNIIYPIDEAIILIGDFTPQYNFEKVSEINQNYVEISKFDTTSSSYKVGKKHKKRVEIGISCYINNNKLIQVFCDKNKAVKFVKIVLTENYFNTFLRNNYINNYKDFKSNFYYISQNPVSPELSFIFNQIETCKLNGIAQKMYLESKILEILSFITYKNNNRNEKKKTSLKVSSTDKLLLKKCIKLFQNNLSAYPSLSELASICCMSVSKFLLAFKYLYGVSPYKYLKNMRMEAALDLLLDIENKITVISENLGYKNSGHFAKLFKEYYGISPKEYRNKNIE</sequence>
<dbReference type="SMART" id="SM00342">
    <property type="entry name" value="HTH_ARAC"/>
    <property type="match status" value="1"/>
</dbReference>
<keyword evidence="3" id="KW-0804">Transcription</keyword>
<dbReference type="PRINTS" id="PR00032">
    <property type="entry name" value="HTHARAC"/>
</dbReference>
<keyword evidence="2" id="KW-0238">DNA-binding</keyword>
<dbReference type="PROSITE" id="PS01124">
    <property type="entry name" value="HTH_ARAC_FAMILY_2"/>
    <property type="match status" value="1"/>
</dbReference>
<dbReference type="SUPFAM" id="SSF46689">
    <property type="entry name" value="Homeodomain-like"/>
    <property type="match status" value="2"/>
</dbReference>
<evidence type="ECO:0000256" key="3">
    <source>
        <dbReference type="ARBA" id="ARBA00023163"/>
    </source>
</evidence>
<dbReference type="GO" id="GO:0003700">
    <property type="term" value="F:DNA-binding transcription factor activity"/>
    <property type="evidence" value="ECO:0007669"/>
    <property type="project" value="InterPro"/>
</dbReference>
<dbReference type="Proteomes" id="UP000054800">
    <property type="component" value="Unassembled WGS sequence"/>
</dbReference>
<dbReference type="InterPro" id="IPR018062">
    <property type="entry name" value="HTH_AraC-typ_CS"/>
</dbReference>
<dbReference type="PANTHER" id="PTHR47893:SF1">
    <property type="entry name" value="REGULATORY PROTEIN PCHR"/>
    <property type="match status" value="1"/>
</dbReference>
<dbReference type="OrthoDB" id="9765776at2"/>
<feature type="domain" description="HTH araC/xylS-type" evidence="4">
    <location>
        <begin position="224"/>
        <end position="322"/>
    </location>
</feature>
<evidence type="ECO:0000259" key="4">
    <source>
        <dbReference type="PROSITE" id="PS01124"/>
    </source>
</evidence>
<accession>A0A101K654</accession>
<proteinExistence type="predicted"/>
<dbReference type="PANTHER" id="PTHR47893">
    <property type="entry name" value="REGULATORY PROTEIN PCHR"/>
    <property type="match status" value="1"/>
</dbReference>
<keyword evidence="1" id="KW-0805">Transcription regulation</keyword>
<evidence type="ECO:0000313" key="6">
    <source>
        <dbReference type="Proteomes" id="UP000054800"/>
    </source>
</evidence>
<evidence type="ECO:0000256" key="1">
    <source>
        <dbReference type="ARBA" id="ARBA00023015"/>
    </source>
</evidence>
<gene>
    <name evidence="5" type="ORF">RO03_01560</name>
</gene>
<organism evidence="5 6">
    <name type="scientific">Fusobacterium nucleatum subsp. nucleatum</name>
    <dbReference type="NCBI Taxonomy" id="76856"/>
    <lineage>
        <taxon>Bacteria</taxon>
        <taxon>Fusobacteriati</taxon>
        <taxon>Fusobacteriota</taxon>
        <taxon>Fusobacteriia</taxon>
        <taxon>Fusobacteriales</taxon>
        <taxon>Fusobacteriaceae</taxon>
        <taxon>Fusobacterium</taxon>
    </lineage>
</organism>
<dbReference type="InterPro" id="IPR053142">
    <property type="entry name" value="PchR_regulatory_protein"/>
</dbReference>
<dbReference type="GO" id="GO:0043565">
    <property type="term" value="F:sequence-specific DNA binding"/>
    <property type="evidence" value="ECO:0007669"/>
    <property type="project" value="InterPro"/>
</dbReference>
<dbReference type="RefSeq" id="WP_059222429.1">
    <property type="nucleotide sequence ID" value="NZ_LMVH01000001.1"/>
</dbReference>
<protein>
    <submittedName>
        <fullName evidence="5">AraC family transcriptional regulator</fullName>
    </submittedName>
</protein>
<evidence type="ECO:0000313" key="5">
    <source>
        <dbReference type="EMBL" id="KUL98248.1"/>
    </source>
</evidence>
<dbReference type="InterPro" id="IPR020449">
    <property type="entry name" value="Tscrpt_reg_AraC-type_HTH"/>
</dbReference>
<comment type="caution">
    <text evidence="5">The sequence shown here is derived from an EMBL/GenBank/DDBJ whole genome shotgun (WGS) entry which is preliminary data.</text>
</comment>
<dbReference type="InterPro" id="IPR018060">
    <property type="entry name" value="HTH_AraC"/>
</dbReference>
<name>A0A101K654_FUSNC</name>
<dbReference type="Pfam" id="PF12833">
    <property type="entry name" value="HTH_18"/>
    <property type="match status" value="1"/>
</dbReference>
<dbReference type="InterPro" id="IPR009057">
    <property type="entry name" value="Homeodomain-like_sf"/>
</dbReference>
<reference evidence="5 6" key="1">
    <citation type="submission" date="2015-10" db="EMBL/GenBank/DDBJ databases">
        <authorList>
            <person name="Gilbert D.G."/>
        </authorList>
    </citation>
    <scope>NUCLEOTIDE SEQUENCE [LARGE SCALE GENOMIC DNA]</scope>
    <source>
        <strain evidence="5 6">ChDC F311</strain>
    </source>
</reference>
<evidence type="ECO:0000256" key="2">
    <source>
        <dbReference type="ARBA" id="ARBA00023125"/>
    </source>
</evidence>
<dbReference type="EMBL" id="LMVH01000001">
    <property type="protein sequence ID" value="KUL98248.1"/>
    <property type="molecule type" value="Genomic_DNA"/>
</dbReference>
<dbReference type="PROSITE" id="PS00041">
    <property type="entry name" value="HTH_ARAC_FAMILY_1"/>
    <property type="match status" value="1"/>
</dbReference>
<dbReference type="AlphaFoldDB" id="A0A101K654"/>